<sequence length="309" mass="35253">MEHQVTQRTAEWFELRNQVILTASHFGDALGLGKGKPYDYLMSLLSDDEVYIKDEKDKHLQHGISMEKTIEEAYQLLTGSRTRSTGFWTVKEKSSDKLYQEYFGASPDAIVLGKNYNPSCNVFDGESQVGLVEFKAPVYQMYHGVNTLQGIPRYYIAQMQGQMAITGSPWCDFMAVCCETKDISLKRVYYSDEYWQKIAVVLKQFCMILKEGRQKKAAAVPAPLDFQAAKNLKFVPQRKSFFTGEDRIKIVDLLKKGKIPNSFIGPSSVEYNYSILIGEEYNLPESLADYGKSLLNEIDLCIRNKVSDW</sequence>
<gene>
    <name evidence="2" type="ORF">SNE40_012023</name>
</gene>
<dbReference type="InterPro" id="IPR011335">
    <property type="entry name" value="Restrct_endonuc-II-like"/>
</dbReference>
<dbReference type="CDD" id="cd22343">
    <property type="entry name" value="PDDEXK_lambda_exonuclease-like"/>
    <property type="match status" value="1"/>
</dbReference>
<accession>A0AAN8PV59</accession>
<dbReference type="InterPro" id="IPR019080">
    <property type="entry name" value="YqaJ_viral_recombinase"/>
</dbReference>
<protein>
    <recommendedName>
        <fullName evidence="1">YqaJ viral recombinase domain-containing protein</fullName>
    </recommendedName>
</protein>
<evidence type="ECO:0000313" key="3">
    <source>
        <dbReference type="Proteomes" id="UP001347796"/>
    </source>
</evidence>
<dbReference type="SUPFAM" id="SSF52980">
    <property type="entry name" value="Restriction endonuclease-like"/>
    <property type="match status" value="1"/>
</dbReference>
<dbReference type="PANTHER" id="PTHR46609:SF6">
    <property type="entry name" value="EXONUCLEASE, PHAGE-TYPE_RECB, C-TERMINAL DOMAIN-CONTAINING PROTEIN-RELATED"/>
    <property type="match status" value="1"/>
</dbReference>
<organism evidence="2 3">
    <name type="scientific">Patella caerulea</name>
    <name type="common">Rayed Mediterranean limpet</name>
    <dbReference type="NCBI Taxonomy" id="87958"/>
    <lineage>
        <taxon>Eukaryota</taxon>
        <taxon>Metazoa</taxon>
        <taxon>Spiralia</taxon>
        <taxon>Lophotrochozoa</taxon>
        <taxon>Mollusca</taxon>
        <taxon>Gastropoda</taxon>
        <taxon>Patellogastropoda</taxon>
        <taxon>Patelloidea</taxon>
        <taxon>Patellidae</taxon>
        <taxon>Patella</taxon>
    </lineage>
</organism>
<feature type="domain" description="YqaJ viral recombinase" evidence="1">
    <location>
        <begin position="11"/>
        <end position="167"/>
    </location>
</feature>
<evidence type="ECO:0000259" key="1">
    <source>
        <dbReference type="Pfam" id="PF09588"/>
    </source>
</evidence>
<name>A0AAN8PV59_PATCE</name>
<evidence type="ECO:0000313" key="2">
    <source>
        <dbReference type="EMBL" id="KAK6179726.1"/>
    </source>
</evidence>
<keyword evidence="3" id="KW-1185">Reference proteome</keyword>
<dbReference type="PANTHER" id="PTHR46609">
    <property type="entry name" value="EXONUCLEASE, PHAGE-TYPE/RECB, C-TERMINAL DOMAIN-CONTAINING PROTEIN"/>
    <property type="match status" value="1"/>
</dbReference>
<dbReference type="AlphaFoldDB" id="A0AAN8PV59"/>
<dbReference type="Gene3D" id="3.90.320.10">
    <property type="match status" value="1"/>
</dbReference>
<dbReference type="InterPro" id="IPR011604">
    <property type="entry name" value="PDDEXK-like_dom_sf"/>
</dbReference>
<proteinExistence type="predicted"/>
<dbReference type="InterPro" id="IPR051703">
    <property type="entry name" value="NF-kappa-B_Signaling_Reg"/>
</dbReference>
<comment type="caution">
    <text evidence="2">The sequence shown here is derived from an EMBL/GenBank/DDBJ whole genome shotgun (WGS) entry which is preliminary data.</text>
</comment>
<dbReference type="EMBL" id="JAZGQO010000008">
    <property type="protein sequence ID" value="KAK6179726.1"/>
    <property type="molecule type" value="Genomic_DNA"/>
</dbReference>
<dbReference type="Pfam" id="PF09588">
    <property type="entry name" value="YqaJ"/>
    <property type="match status" value="1"/>
</dbReference>
<reference evidence="2 3" key="1">
    <citation type="submission" date="2024-01" db="EMBL/GenBank/DDBJ databases">
        <title>The genome of the rayed Mediterranean limpet Patella caerulea (Linnaeus, 1758).</title>
        <authorList>
            <person name="Anh-Thu Weber A."/>
            <person name="Halstead-Nussloch G."/>
        </authorList>
    </citation>
    <scope>NUCLEOTIDE SEQUENCE [LARGE SCALE GENOMIC DNA]</scope>
    <source>
        <strain evidence="2">AATW-2023a</strain>
        <tissue evidence="2">Whole specimen</tissue>
    </source>
</reference>
<dbReference type="GO" id="GO:0006281">
    <property type="term" value="P:DNA repair"/>
    <property type="evidence" value="ECO:0007669"/>
    <property type="project" value="UniProtKB-ARBA"/>
</dbReference>
<dbReference type="Proteomes" id="UP001347796">
    <property type="component" value="Unassembled WGS sequence"/>
</dbReference>